<dbReference type="InterPro" id="IPR013815">
    <property type="entry name" value="ATP_grasp_subdomain_1"/>
</dbReference>
<evidence type="ECO:0000256" key="3">
    <source>
        <dbReference type="ARBA" id="ARBA00004496"/>
    </source>
</evidence>
<comment type="function">
    <text evidence="2 14">Cell wall formation.</text>
</comment>
<dbReference type="PIRSF" id="PIRSF039102">
    <property type="entry name" value="Ddl/VanB"/>
    <property type="match status" value="1"/>
</dbReference>
<keyword evidence="6 14" id="KW-0963">Cytoplasm</keyword>
<comment type="subcellular location">
    <subcellularLocation>
        <location evidence="3 14">Cytoplasm</location>
    </subcellularLocation>
</comment>
<gene>
    <name evidence="14" type="primary">ddl</name>
    <name evidence="19" type="ordered locus">Pden_1204</name>
</gene>
<evidence type="ECO:0000256" key="10">
    <source>
        <dbReference type="ARBA" id="ARBA00022960"/>
    </source>
</evidence>
<reference evidence="20" key="1">
    <citation type="submission" date="2006-12" db="EMBL/GenBank/DDBJ databases">
        <title>Complete sequence of chromosome 1 of Paracoccus denitrificans PD1222.</title>
        <authorList>
            <person name="Copeland A."/>
            <person name="Lucas S."/>
            <person name="Lapidus A."/>
            <person name="Barry K."/>
            <person name="Detter J.C."/>
            <person name="Glavina del Rio T."/>
            <person name="Hammon N."/>
            <person name="Israni S."/>
            <person name="Dalin E."/>
            <person name="Tice H."/>
            <person name="Pitluck S."/>
            <person name="Munk A.C."/>
            <person name="Brettin T."/>
            <person name="Bruce D."/>
            <person name="Han C."/>
            <person name="Tapia R."/>
            <person name="Gilna P."/>
            <person name="Schmutz J."/>
            <person name="Larimer F."/>
            <person name="Land M."/>
            <person name="Hauser L."/>
            <person name="Kyrpides N."/>
            <person name="Lykidis A."/>
            <person name="Spiro S."/>
            <person name="Richardson D.J."/>
            <person name="Moir J.W.B."/>
            <person name="Ferguson S.J."/>
            <person name="van Spanning R.J.M."/>
            <person name="Richardson P."/>
        </authorList>
    </citation>
    <scope>NUCLEOTIDE SEQUENCE [LARGE SCALE GENOMIC DNA]</scope>
    <source>
        <strain evidence="20">Pd 1222</strain>
    </source>
</reference>
<comment type="pathway">
    <text evidence="14">Cell wall biogenesis; peptidoglycan biosynthesis.</text>
</comment>
<dbReference type="EC" id="6.3.2.4" evidence="5 14"/>
<feature type="active site" evidence="15">
    <location>
        <position position="273"/>
    </location>
</feature>
<name>A1B1B5_PARDP</name>
<feature type="active site" evidence="15">
    <location>
        <position position="141"/>
    </location>
</feature>
<dbReference type="Pfam" id="PF07478">
    <property type="entry name" value="Dala_Dala_lig_C"/>
    <property type="match status" value="1"/>
</dbReference>
<dbReference type="STRING" id="318586.Pden_1204"/>
<feature type="domain" description="ATP-grasp" evidence="18">
    <location>
        <begin position="101"/>
        <end position="295"/>
    </location>
</feature>
<dbReference type="EMBL" id="CP000489">
    <property type="protein sequence ID" value="ABL69309.1"/>
    <property type="molecule type" value="Genomic_DNA"/>
</dbReference>
<feature type="binding site" evidence="16">
    <location>
        <position position="248"/>
    </location>
    <ligand>
        <name>Mg(2+)</name>
        <dbReference type="ChEBI" id="CHEBI:18420"/>
        <label>1</label>
    </ligand>
</feature>
<feature type="binding site" evidence="16">
    <location>
        <position position="262"/>
    </location>
    <ligand>
        <name>Mg(2+)</name>
        <dbReference type="ChEBI" id="CHEBI:18420"/>
        <label>1</label>
    </ligand>
</feature>
<dbReference type="GO" id="GO:0005737">
    <property type="term" value="C:cytoplasm"/>
    <property type="evidence" value="ECO:0007669"/>
    <property type="project" value="UniProtKB-SubCell"/>
</dbReference>
<dbReference type="Gene3D" id="3.30.1490.20">
    <property type="entry name" value="ATP-grasp fold, A domain"/>
    <property type="match status" value="1"/>
</dbReference>
<evidence type="ECO:0000256" key="7">
    <source>
        <dbReference type="ARBA" id="ARBA00022598"/>
    </source>
</evidence>
<evidence type="ECO:0000256" key="12">
    <source>
        <dbReference type="ARBA" id="ARBA00023316"/>
    </source>
</evidence>
<evidence type="ECO:0000256" key="4">
    <source>
        <dbReference type="ARBA" id="ARBA00010871"/>
    </source>
</evidence>
<keyword evidence="12 14" id="KW-0961">Cell wall biogenesis/degradation</keyword>
<dbReference type="Gene3D" id="3.40.50.20">
    <property type="match status" value="1"/>
</dbReference>
<keyword evidence="9 17" id="KW-0067">ATP-binding</keyword>
<keyword evidence="20" id="KW-1185">Reference proteome</keyword>
<keyword evidence="16" id="KW-0460">Magnesium</keyword>
<keyword evidence="7 14" id="KW-0436">Ligase</keyword>
<dbReference type="GO" id="GO:0046872">
    <property type="term" value="F:metal ion binding"/>
    <property type="evidence" value="ECO:0007669"/>
    <property type="project" value="UniProtKB-KW"/>
</dbReference>
<keyword evidence="16" id="KW-0479">Metal-binding</keyword>
<keyword evidence="10 14" id="KW-0133">Cell shape</keyword>
<dbReference type="PROSITE" id="PS00843">
    <property type="entry name" value="DALA_DALA_LIGASE_1"/>
    <property type="match status" value="1"/>
</dbReference>
<sequence length="301" mass="31932">MDPFVAVLMGGTSSERSVSLSSGHACAEGLAKAGYRVARVEVRDDIAEKLLQIRPSVVFNALHGTGGEDGAVQGLLENLGIPYTHSGVMASALAMHKINAKHVAAAHGVPVAESIVVSAADASASHVMQLPYVLKPVADGSSCGVHIVRSGEAPPQLAANEAESADVMAERYVPGRELTCAVLGGKALGIIEIVPKDGAWYDFSAKYEIGGSRHICPAVLPPDIEEKILRYSEIAHRAIGCRGVTRSDFRHDPDTGELIWLEINTQPGMTPISLLPEIAAHHGITFENLVSWIIEDASLRR</sequence>
<accession>A1B1B5</accession>
<evidence type="ECO:0000313" key="19">
    <source>
        <dbReference type="EMBL" id="ABL69309.1"/>
    </source>
</evidence>
<dbReference type="Gene3D" id="3.30.470.20">
    <property type="entry name" value="ATP-grasp fold, B domain"/>
    <property type="match status" value="1"/>
</dbReference>
<dbReference type="InterPro" id="IPR005905">
    <property type="entry name" value="D_ala_D_ala"/>
</dbReference>
<evidence type="ECO:0000256" key="11">
    <source>
        <dbReference type="ARBA" id="ARBA00022984"/>
    </source>
</evidence>
<protein>
    <recommendedName>
        <fullName evidence="5 14">D-alanine--D-alanine ligase</fullName>
        <ecNumber evidence="5 14">6.3.2.4</ecNumber>
    </recommendedName>
    <alternativeName>
        <fullName evidence="14">D-Ala-D-Ala ligase</fullName>
    </alternativeName>
    <alternativeName>
        <fullName evidence="14">D-alanylalanine synthetase</fullName>
    </alternativeName>
</protein>
<dbReference type="KEGG" id="pde:Pden_1204"/>
<feature type="binding site" evidence="16">
    <location>
        <position position="262"/>
    </location>
    <ligand>
        <name>Mg(2+)</name>
        <dbReference type="ChEBI" id="CHEBI:18420"/>
        <label>2</label>
    </ligand>
</feature>
<comment type="cofactor">
    <cofactor evidence="16">
        <name>Mg(2+)</name>
        <dbReference type="ChEBI" id="CHEBI:18420"/>
    </cofactor>
    <cofactor evidence="16">
        <name>Mn(2+)</name>
        <dbReference type="ChEBI" id="CHEBI:29035"/>
    </cofactor>
    <text evidence="16">Binds 2 magnesium or manganese ions per subunit.</text>
</comment>
<dbReference type="UniPathway" id="UPA00219"/>
<dbReference type="GO" id="GO:0008360">
    <property type="term" value="P:regulation of cell shape"/>
    <property type="evidence" value="ECO:0007669"/>
    <property type="project" value="UniProtKB-KW"/>
</dbReference>
<comment type="catalytic activity">
    <reaction evidence="13 14">
        <text>2 D-alanine + ATP = D-alanyl-D-alanine + ADP + phosphate + H(+)</text>
        <dbReference type="Rhea" id="RHEA:11224"/>
        <dbReference type="ChEBI" id="CHEBI:15378"/>
        <dbReference type="ChEBI" id="CHEBI:30616"/>
        <dbReference type="ChEBI" id="CHEBI:43474"/>
        <dbReference type="ChEBI" id="CHEBI:57416"/>
        <dbReference type="ChEBI" id="CHEBI:57822"/>
        <dbReference type="ChEBI" id="CHEBI:456216"/>
        <dbReference type="EC" id="6.3.2.4"/>
    </reaction>
</comment>
<comment type="similarity">
    <text evidence="4 14">Belongs to the D-alanine--D-alanine ligase family.</text>
</comment>
<proteinExistence type="inferred from homology"/>
<dbReference type="InterPro" id="IPR000291">
    <property type="entry name" value="D-Ala_lig_Van_CS"/>
</dbReference>
<dbReference type="InterPro" id="IPR011095">
    <property type="entry name" value="Dala_Dala_lig_C"/>
</dbReference>
<dbReference type="PROSITE" id="PS00844">
    <property type="entry name" value="DALA_DALA_LIGASE_2"/>
    <property type="match status" value="1"/>
</dbReference>
<dbReference type="HOGENOM" id="CLU_039268_1_1_5"/>
<evidence type="ECO:0000256" key="14">
    <source>
        <dbReference type="HAMAP-Rule" id="MF_00047"/>
    </source>
</evidence>
<evidence type="ECO:0000256" key="8">
    <source>
        <dbReference type="ARBA" id="ARBA00022741"/>
    </source>
</evidence>
<evidence type="ECO:0000256" key="6">
    <source>
        <dbReference type="ARBA" id="ARBA00022490"/>
    </source>
</evidence>
<dbReference type="HAMAP" id="MF_00047">
    <property type="entry name" value="Dala_Dala_lig"/>
    <property type="match status" value="1"/>
</dbReference>
<dbReference type="GO" id="GO:0008716">
    <property type="term" value="F:D-alanine-D-alanine ligase activity"/>
    <property type="evidence" value="ECO:0007669"/>
    <property type="project" value="UniProtKB-UniRule"/>
</dbReference>
<evidence type="ECO:0000313" key="20">
    <source>
        <dbReference type="Proteomes" id="UP000000361"/>
    </source>
</evidence>
<comment type="cofactor">
    <cofactor evidence="1">
        <name>Mn(2+)</name>
        <dbReference type="ChEBI" id="CHEBI:29035"/>
    </cofactor>
</comment>
<evidence type="ECO:0000256" key="9">
    <source>
        <dbReference type="ARBA" id="ARBA00022840"/>
    </source>
</evidence>
<dbReference type="Pfam" id="PF01820">
    <property type="entry name" value="Dala_Dala_lig_N"/>
    <property type="match status" value="1"/>
</dbReference>
<keyword evidence="8 17" id="KW-0547">Nucleotide-binding</keyword>
<evidence type="ECO:0000256" key="16">
    <source>
        <dbReference type="PIRSR" id="PIRSR039102-3"/>
    </source>
</evidence>
<keyword evidence="11 14" id="KW-0573">Peptidoglycan synthesis</keyword>
<dbReference type="GO" id="GO:0009252">
    <property type="term" value="P:peptidoglycan biosynthetic process"/>
    <property type="evidence" value="ECO:0007669"/>
    <property type="project" value="UniProtKB-UniRule"/>
</dbReference>
<evidence type="ECO:0000256" key="15">
    <source>
        <dbReference type="PIRSR" id="PIRSR039102-1"/>
    </source>
</evidence>
<keyword evidence="16" id="KW-0464">Manganese</keyword>
<dbReference type="PROSITE" id="PS50975">
    <property type="entry name" value="ATP_GRASP"/>
    <property type="match status" value="1"/>
</dbReference>
<feature type="active site" evidence="15">
    <location>
        <position position="15"/>
    </location>
</feature>
<dbReference type="SUPFAM" id="SSF56059">
    <property type="entry name" value="Glutathione synthetase ATP-binding domain-like"/>
    <property type="match status" value="1"/>
</dbReference>
<organism evidence="19 20">
    <name type="scientific">Paracoccus denitrificans (strain Pd 1222)</name>
    <dbReference type="NCBI Taxonomy" id="318586"/>
    <lineage>
        <taxon>Bacteria</taxon>
        <taxon>Pseudomonadati</taxon>
        <taxon>Pseudomonadota</taxon>
        <taxon>Alphaproteobacteria</taxon>
        <taxon>Rhodobacterales</taxon>
        <taxon>Paracoccaceae</taxon>
        <taxon>Paracoccus</taxon>
    </lineage>
</organism>
<evidence type="ECO:0000256" key="13">
    <source>
        <dbReference type="ARBA" id="ARBA00047614"/>
    </source>
</evidence>
<dbReference type="InterPro" id="IPR011761">
    <property type="entry name" value="ATP-grasp"/>
</dbReference>
<dbReference type="InterPro" id="IPR011127">
    <property type="entry name" value="Dala_Dala_lig_N"/>
</dbReference>
<dbReference type="InterPro" id="IPR016185">
    <property type="entry name" value="PreATP-grasp_dom_sf"/>
</dbReference>
<dbReference type="NCBIfam" id="TIGR01205">
    <property type="entry name" value="D_ala_D_alaTIGR"/>
    <property type="match status" value="1"/>
</dbReference>
<dbReference type="GO" id="GO:0005524">
    <property type="term" value="F:ATP binding"/>
    <property type="evidence" value="ECO:0007669"/>
    <property type="project" value="UniProtKB-UniRule"/>
</dbReference>
<dbReference type="eggNOG" id="COG1181">
    <property type="taxonomic scope" value="Bacteria"/>
</dbReference>
<feature type="binding site" evidence="16">
    <location>
        <position position="264"/>
    </location>
    <ligand>
        <name>Mg(2+)</name>
        <dbReference type="ChEBI" id="CHEBI:18420"/>
        <label>2</label>
    </ligand>
</feature>
<dbReference type="NCBIfam" id="NF002378">
    <property type="entry name" value="PRK01372.1"/>
    <property type="match status" value="1"/>
</dbReference>
<dbReference type="Proteomes" id="UP000000361">
    <property type="component" value="Chromosome 1"/>
</dbReference>
<dbReference type="AlphaFoldDB" id="A1B1B5"/>
<dbReference type="SUPFAM" id="SSF52440">
    <property type="entry name" value="PreATP-grasp domain"/>
    <property type="match status" value="1"/>
</dbReference>
<dbReference type="EnsemblBacteria" id="ABL69309">
    <property type="protein sequence ID" value="ABL69309"/>
    <property type="gene ID" value="Pden_1204"/>
</dbReference>
<evidence type="ECO:0000256" key="1">
    <source>
        <dbReference type="ARBA" id="ARBA00001936"/>
    </source>
</evidence>
<dbReference type="PANTHER" id="PTHR23132:SF23">
    <property type="entry name" value="D-ALANINE--D-ALANINE LIGASE B"/>
    <property type="match status" value="1"/>
</dbReference>
<dbReference type="PANTHER" id="PTHR23132">
    <property type="entry name" value="D-ALANINE--D-ALANINE LIGASE"/>
    <property type="match status" value="1"/>
</dbReference>
<evidence type="ECO:0000256" key="5">
    <source>
        <dbReference type="ARBA" id="ARBA00012216"/>
    </source>
</evidence>
<evidence type="ECO:0000259" key="18">
    <source>
        <dbReference type="PROSITE" id="PS50975"/>
    </source>
</evidence>
<evidence type="ECO:0000256" key="2">
    <source>
        <dbReference type="ARBA" id="ARBA00003921"/>
    </source>
</evidence>
<evidence type="ECO:0000256" key="17">
    <source>
        <dbReference type="PROSITE-ProRule" id="PRU00409"/>
    </source>
</evidence>
<dbReference type="GO" id="GO:0071555">
    <property type="term" value="P:cell wall organization"/>
    <property type="evidence" value="ECO:0007669"/>
    <property type="project" value="UniProtKB-KW"/>
</dbReference>